<keyword evidence="3" id="KW-1185">Reference proteome</keyword>
<feature type="compositionally biased region" description="Basic and acidic residues" evidence="1">
    <location>
        <begin position="18"/>
        <end position="31"/>
    </location>
</feature>
<dbReference type="Proteomes" id="UP000075809">
    <property type="component" value="Unassembled WGS sequence"/>
</dbReference>
<reference evidence="2 3" key="1">
    <citation type="submission" date="2015-09" db="EMBL/GenBank/DDBJ databases">
        <title>Trachymyrmex zeteki WGS genome.</title>
        <authorList>
            <person name="Nygaard S."/>
            <person name="Hu H."/>
            <person name="Boomsma J."/>
            <person name="Zhang G."/>
        </authorList>
    </citation>
    <scope>NUCLEOTIDE SEQUENCE [LARGE SCALE GENOMIC DNA]</scope>
    <source>
        <strain evidence="2">Tzet28-1</strain>
        <tissue evidence="2">Whole body</tissue>
    </source>
</reference>
<evidence type="ECO:0000256" key="1">
    <source>
        <dbReference type="SAM" id="MobiDB-lite"/>
    </source>
</evidence>
<name>A0A151WL67_9HYME</name>
<protein>
    <submittedName>
        <fullName evidence="2">Uncharacterized protein</fullName>
    </submittedName>
</protein>
<feature type="region of interest" description="Disordered" evidence="1">
    <location>
        <begin position="1"/>
        <end position="66"/>
    </location>
</feature>
<gene>
    <name evidence="2" type="ORF">ALC60_12481</name>
</gene>
<organism evidence="2 3">
    <name type="scientific">Mycetomoellerius zeteki</name>
    <dbReference type="NCBI Taxonomy" id="64791"/>
    <lineage>
        <taxon>Eukaryota</taxon>
        <taxon>Metazoa</taxon>
        <taxon>Ecdysozoa</taxon>
        <taxon>Arthropoda</taxon>
        <taxon>Hexapoda</taxon>
        <taxon>Insecta</taxon>
        <taxon>Pterygota</taxon>
        <taxon>Neoptera</taxon>
        <taxon>Endopterygota</taxon>
        <taxon>Hymenoptera</taxon>
        <taxon>Apocrita</taxon>
        <taxon>Aculeata</taxon>
        <taxon>Formicoidea</taxon>
        <taxon>Formicidae</taxon>
        <taxon>Myrmicinae</taxon>
        <taxon>Mycetomoellerius</taxon>
    </lineage>
</organism>
<dbReference type="EMBL" id="KQ983001">
    <property type="protein sequence ID" value="KYQ48425.1"/>
    <property type="molecule type" value="Genomic_DNA"/>
</dbReference>
<sequence>MVVGSEFLEVGRMAESTKGVEENDKGIEGEKRRYRRKRGNAEWRQETREGGGGGGGGGGEEREGGG</sequence>
<feature type="compositionally biased region" description="Basic and acidic residues" evidence="1">
    <location>
        <begin position="39"/>
        <end position="49"/>
    </location>
</feature>
<proteinExistence type="predicted"/>
<accession>A0A151WL67</accession>
<dbReference type="AlphaFoldDB" id="A0A151WL67"/>
<evidence type="ECO:0000313" key="3">
    <source>
        <dbReference type="Proteomes" id="UP000075809"/>
    </source>
</evidence>
<evidence type="ECO:0000313" key="2">
    <source>
        <dbReference type="EMBL" id="KYQ48425.1"/>
    </source>
</evidence>